<dbReference type="InterPro" id="IPR036282">
    <property type="entry name" value="Glutathione-S-Trfase_C_sf"/>
</dbReference>
<dbReference type="InterPro" id="IPR036249">
    <property type="entry name" value="Thioredoxin-like_sf"/>
</dbReference>
<accession>A0A1Y5ICX7</accession>
<protein>
    <recommendedName>
        <fullName evidence="6">N-succinylarginine dihydrolase</fullName>
    </recommendedName>
</protein>
<dbReference type="NCBIfam" id="NF009789">
    <property type="entry name" value="PRK13281.1"/>
    <property type="match status" value="1"/>
</dbReference>
<dbReference type="InterPro" id="IPR010987">
    <property type="entry name" value="Glutathione-S-Trfase_C-like"/>
</dbReference>
<evidence type="ECO:0008006" key="6">
    <source>
        <dbReference type="Google" id="ProtNLM"/>
    </source>
</evidence>
<dbReference type="InterPro" id="IPR034330">
    <property type="entry name" value="GST_Zeta_C"/>
</dbReference>
<dbReference type="GO" id="GO:0006525">
    <property type="term" value="P:arginine metabolic process"/>
    <property type="evidence" value="ECO:0007669"/>
    <property type="project" value="InterPro"/>
</dbReference>
<dbReference type="PROSITE" id="PS50404">
    <property type="entry name" value="GST_NTER"/>
    <property type="match status" value="1"/>
</dbReference>
<dbReference type="Gene3D" id="3.75.10.20">
    <property type="entry name" value="Succinylarginine dihydrolase"/>
    <property type="match status" value="1"/>
</dbReference>
<dbReference type="Proteomes" id="UP000195557">
    <property type="component" value="Unassembled WGS sequence"/>
</dbReference>
<name>A0A1Y5ICX7_OSTTA</name>
<evidence type="ECO:0000259" key="4">
    <source>
        <dbReference type="PROSITE" id="PS50405"/>
    </source>
</evidence>
<dbReference type="GO" id="GO:0009015">
    <property type="term" value="F:N-succinylarginine dihydrolase activity"/>
    <property type="evidence" value="ECO:0007669"/>
    <property type="project" value="InterPro"/>
</dbReference>
<dbReference type="NCBIfam" id="TIGR01262">
    <property type="entry name" value="maiA"/>
    <property type="match status" value="1"/>
</dbReference>
<dbReference type="CDD" id="cd03191">
    <property type="entry name" value="GST_C_Zeta"/>
    <property type="match status" value="1"/>
</dbReference>
<dbReference type="SUPFAM" id="SSF52833">
    <property type="entry name" value="Thioredoxin-like"/>
    <property type="match status" value="1"/>
</dbReference>
<keyword evidence="2" id="KW-0378">Hydrolase</keyword>
<dbReference type="PANTHER" id="PTHR30420">
    <property type="entry name" value="N-SUCCINYLARGININE DIHYDROLASE"/>
    <property type="match status" value="1"/>
</dbReference>
<feature type="domain" description="GST C-terminal" evidence="4">
    <location>
        <begin position="432"/>
        <end position="556"/>
    </location>
</feature>
<dbReference type="InterPro" id="IPR007079">
    <property type="entry name" value="SuccinylArg_d-Hdrlase_AstB"/>
</dbReference>
<dbReference type="GO" id="GO:0009072">
    <property type="term" value="P:aromatic amino acid metabolic process"/>
    <property type="evidence" value="ECO:0007669"/>
    <property type="project" value="InterPro"/>
</dbReference>
<feature type="domain" description="GST N-terminal" evidence="3">
    <location>
        <begin position="347"/>
        <end position="427"/>
    </location>
</feature>
<dbReference type="SFLD" id="SFLDS00019">
    <property type="entry name" value="Glutathione_Transferase_(cytos"/>
    <property type="match status" value="1"/>
</dbReference>
<organism evidence="5">
    <name type="scientific">Ostreococcus tauri</name>
    <name type="common">Marine green alga</name>
    <dbReference type="NCBI Taxonomy" id="70448"/>
    <lineage>
        <taxon>Eukaryota</taxon>
        <taxon>Viridiplantae</taxon>
        <taxon>Chlorophyta</taxon>
        <taxon>Mamiellophyceae</taxon>
        <taxon>Mamiellales</taxon>
        <taxon>Bathycoccaceae</taxon>
        <taxon>Ostreococcus</taxon>
    </lineage>
</organism>
<sequence length="556" mass="60869">MRMLIAHGLVQGVLPPLPRPNFDLLVSAGFGGTDAQIIEAASKTAPGLLKAAYSASSMWTANAATISPSADARDGRLHLTTANLSTMLHRAQEHPDTTASLISIFSNDEKFAVHGALPMHPDFSDEGAANHVRLCSSHGEEGVELFVYGREAGESTIGFPSRQSKLASESVARGHGLKSNRCVFIRQSRAAIDAGAFHNDVVSVGALDTLFFHELAFEDRNGALDAIRRASSGLFDFKPVMVPLAEVPIEDAIRAYLFNSQLLKMPEEDRLVLVAPTETENTESTRAYCERLVESNGPIGKVIYADVRQSMRNGGGPACLRLRVVMTDDEIDACHQGVLMDEETIDELQEVVRRTYRDRLAPADLADPLFANECREAREALLDEQLGDAYRGVNPQMRVPAIEVNGQIIGQSMAILEWIEEALPGPSLLPTDPIERLEVRAFADTIACDIHPLNNLSVLKELRVNYGADDAGVRAWYHDWIRRGFDALELQVAKWAPKAFLFGETPGLAEITLIPQIYNAQRYDMNLSAYPALMAMAEKCLALPAFKKAVPVKPEA</sequence>
<dbReference type="AlphaFoldDB" id="A0A1Y5ICX7"/>
<dbReference type="InterPro" id="IPR040079">
    <property type="entry name" value="Glutathione_S-Trfase"/>
</dbReference>
<evidence type="ECO:0000259" key="3">
    <source>
        <dbReference type="PROSITE" id="PS50404"/>
    </source>
</evidence>
<evidence type="ECO:0000256" key="2">
    <source>
        <dbReference type="ARBA" id="ARBA00022801"/>
    </source>
</evidence>
<dbReference type="SUPFAM" id="SSF55909">
    <property type="entry name" value="Pentein"/>
    <property type="match status" value="1"/>
</dbReference>
<dbReference type="GO" id="GO:0005737">
    <property type="term" value="C:cytoplasm"/>
    <property type="evidence" value="ECO:0007669"/>
    <property type="project" value="InterPro"/>
</dbReference>
<dbReference type="EMBL" id="KZ155799">
    <property type="protein sequence ID" value="OUS44835.1"/>
    <property type="molecule type" value="Genomic_DNA"/>
</dbReference>
<evidence type="ECO:0000256" key="1">
    <source>
        <dbReference type="ARBA" id="ARBA00010007"/>
    </source>
</evidence>
<dbReference type="InterPro" id="IPR005955">
    <property type="entry name" value="GST_Zeta"/>
</dbReference>
<dbReference type="PROSITE" id="PS50405">
    <property type="entry name" value="GST_CTER"/>
    <property type="match status" value="1"/>
</dbReference>
<dbReference type="PANTHER" id="PTHR30420:SF2">
    <property type="entry name" value="N-SUCCINYLARGININE DIHYDROLASE"/>
    <property type="match status" value="1"/>
</dbReference>
<dbReference type="InterPro" id="IPR004045">
    <property type="entry name" value="Glutathione_S-Trfase_N"/>
</dbReference>
<gene>
    <name evidence="5" type="ORF">BE221DRAFT_201105</name>
</gene>
<dbReference type="SUPFAM" id="SSF47616">
    <property type="entry name" value="GST C-terminal domain-like"/>
    <property type="match status" value="1"/>
</dbReference>
<reference evidence="5" key="1">
    <citation type="submission" date="2017-04" db="EMBL/GenBank/DDBJ databases">
        <title>Population genomics of picophytoplankton unveils novel chromosome hypervariability.</title>
        <authorList>
            <consortium name="DOE Joint Genome Institute"/>
            <person name="Blanc-Mathieu R."/>
            <person name="Krasovec M."/>
            <person name="Hebrard M."/>
            <person name="Yau S."/>
            <person name="Desgranges E."/>
            <person name="Martin J."/>
            <person name="Schackwitz W."/>
            <person name="Kuo A."/>
            <person name="Salin G."/>
            <person name="Donnadieu C."/>
            <person name="Desdevises Y."/>
            <person name="Sanchez-Ferandin S."/>
            <person name="Moreau H."/>
            <person name="Rivals E."/>
            <person name="Grigoriev I.V."/>
            <person name="Grimsley N."/>
            <person name="Eyre-Walker A."/>
            <person name="Piganeau G."/>
        </authorList>
    </citation>
    <scope>NUCLEOTIDE SEQUENCE [LARGE SCALE GENOMIC DNA]</scope>
    <source>
        <strain evidence="5">RCC 1115</strain>
    </source>
</reference>
<proteinExistence type="inferred from homology"/>
<dbReference type="InterPro" id="IPR037031">
    <property type="entry name" value="AstB_sf"/>
</dbReference>
<dbReference type="Pfam" id="PF04996">
    <property type="entry name" value="AstB"/>
    <property type="match status" value="1"/>
</dbReference>
<dbReference type="Gene3D" id="1.20.1050.10">
    <property type="match status" value="1"/>
</dbReference>
<comment type="similarity">
    <text evidence="1">Belongs to the GST superfamily. Zeta family.</text>
</comment>
<evidence type="ECO:0000313" key="5">
    <source>
        <dbReference type="EMBL" id="OUS44835.1"/>
    </source>
</evidence>